<protein>
    <submittedName>
        <fullName evidence="2">Uncharacterized protein</fullName>
    </submittedName>
</protein>
<accession>A0A4C2A285</accession>
<dbReference type="Proteomes" id="UP000299102">
    <property type="component" value="Unassembled WGS sequence"/>
</dbReference>
<evidence type="ECO:0000256" key="1">
    <source>
        <dbReference type="SAM" id="MobiDB-lite"/>
    </source>
</evidence>
<dbReference type="AlphaFoldDB" id="A0A4C2A285"/>
<proteinExistence type="predicted"/>
<dbReference type="STRING" id="151549.A0A4C2A285"/>
<sequence length="135" mass="14953">MKTPKSSTENVHEDDDKLAVMVEILKTPESSKINDEAPSSSMKGVKELLKTPKSLSTPHFEGVRELMKTPKVRETPNTTGIKDLLETPVPQTCEDIQVVSVEAEDTRETLLEDIPSSSTQPKGCSTPHRKLRVNQ</sequence>
<dbReference type="OrthoDB" id="6288785at2759"/>
<organism evidence="2 3">
    <name type="scientific">Eumeta variegata</name>
    <name type="common">Bagworm moth</name>
    <name type="synonym">Eumeta japonica</name>
    <dbReference type="NCBI Taxonomy" id="151549"/>
    <lineage>
        <taxon>Eukaryota</taxon>
        <taxon>Metazoa</taxon>
        <taxon>Ecdysozoa</taxon>
        <taxon>Arthropoda</taxon>
        <taxon>Hexapoda</taxon>
        <taxon>Insecta</taxon>
        <taxon>Pterygota</taxon>
        <taxon>Neoptera</taxon>
        <taxon>Endopterygota</taxon>
        <taxon>Lepidoptera</taxon>
        <taxon>Glossata</taxon>
        <taxon>Ditrysia</taxon>
        <taxon>Tineoidea</taxon>
        <taxon>Psychidae</taxon>
        <taxon>Oiketicinae</taxon>
        <taxon>Eumeta</taxon>
    </lineage>
</organism>
<gene>
    <name evidence="2" type="ORF">EVAR_67966_1</name>
</gene>
<reference evidence="2 3" key="1">
    <citation type="journal article" date="2019" name="Commun. Biol.">
        <title>The bagworm genome reveals a unique fibroin gene that provides high tensile strength.</title>
        <authorList>
            <person name="Kono N."/>
            <person name="Nakamura H."/>
            <person name="Ohtoshi R."/>
            <person name="Tomita M."/>
            <person name="Numata K."/>
            <person name="Arakawa K."/>
        </authorList>
    </citation>
    <scope>NUCLEOTIDE SEQUENCE [LARGE SCALE GENOMIC DNA]</scope>
</reference>
<feature type="region of interest" description="Disordered" evidence="1">
    <location>
        <begin position="108"/>
        <end position="135"/>
    </location>
</feature>
<keyword evidence="3" id="KW-1185">Reference proteome</keyword>
<dbReference type="EMBL" id="BGZK01002363">
    <property type="protein sequence ID" value="GBP93323.1"/>
    <property type="molecule type" value="Genomic_DNA"/>
</dbReference>
<evidence type="ECO:0000313" key="2">
    <source>
        <dbReference type="EMBL" id="GBP93323.1"/>
    </source>
</evidence>
<name>A0A4C2A285_EUMVA</name>
<evidence type="ECO:0000313" key="3">
    <source>
        <dbReference type="Proteomes" id="UP000299102"/>
    </source>
</evidence>
<comment type="caution">
    <text evidence="2">The sequence shown here is derived from an EMBL/GenBank/DDBJ whole genome shotgun (WGS) entry which is preliminary data.</text>
</comment>